<keyword evidence="2" id="KW-1185">Reference proteome</keyword>
<reference evidence="2" key="1">
    <citation type="journal article" date="2019" name="Int. J. Syst. Evol. Microbiol.">
        <title>The Global Catalogue of Microorganisms (GCM) 10K type strain sequencing project: providing services to taxonomists for standard genome sequencing and annotation.</title>
        <authorList>
            <consortium name="The Broad Institute Genomics Platform"/>
            <consortium name="The Broad Institute Genome Sequencing Center for Infectious Disease"/>
            <person name="Wu L."/>
            <person name="Ma J."/>
        </authorList>
    </citation>
    <scope>NUCLEOTIDE SEQUENCE [LARGE SCALE GENOMIC DNA]</scope>
    <source>
        <strain evidence="2">CCUG 56754</strain>
    </source>
</reference>
<name>A0ABW3LL83_9BACI</name>
<dbReference type="RefSeq" id="WP_390361058.1">
    <property type="nucleotide sequence ID" value="NZ_JBHTKJ010000016.1"/>
</dbReference>
<sequence length="79" mass="8932">MEGKRAIIDVRARILNGEHPRNEIFEYIKQAPLGTIFEIHVPHQAQPFVGGLEGMGMNVIIDELEPTHYPLMAVKLLEV</sequence>
<protein>
    <submittedName>
        <fullName evidence="1">Amino acid decarboxylase</fullName>
    </submittedName>
</protein>
<proteinExistence type="predicted"/>
<dbReference type="EMBL" id="JBHTKJ010000016">
    <property type="protein sequence ID" value="MFD1038254.1"/>
    <property type="molecule type" value="Genomic_DNA"/>
</dbReference>
<dbReference type="Proteomes" id="UP001597040">
    <property type="component" value="Unassembled WGS sequence"/>
</dbReference>
<comment type="caution">
    <text evidence="1">The sequence shown here is derived from an EMBL/GenBank/DDBJ whole genome shotgun (WGS) entry which is preliminary data.</text>
</comment>
<accession>A0ABW3LL83</accession>
<evidence type="ECO:0000313" key="1">
    <source>
        <dbReference type="EMBL" id="MFD1038254.1"/>
    </source>
</evidence>
<evidence type="ECO:0000313" key="2">
    <source>
        <dbReference type="Proteomes" id="UP001597040"/>
    </source>
</evidence>
<gene>
    <name evidence="1" type="ORF">ACFQ3N_07500</name>
</gene>
<organism evidence="1 2">
    <name type="scientific">Virgibacillus byunsanensis</name>
    <dbReference type="NCBI Taxonomy" id="570945"/>
    <lineage>
        <taxon>Bacteria</taxon>
        <taxon>Bacillati</taxon>
        <taxon>Bacillota</taxon>
        <taxon>Bacilli</taxon>
        <taxon>Bacillales</taxon>
        <taxon>Bacillaceae</taxon>
        <taxon>Virgibacillus</taxon>
    </lineage>
</organism>